<protein>
    <submittedName>
        <fullName evidence="1">Uncharacterized protein</fullName>
    </submittedName>
</protein>
<organism evidence="1 2">
    <name type="scientific">Sphenostylis stenocarpa</name>
    <dbReference type="NCBI Taxonomy" id="92480"/>
    <lineage>
        <taxon>Eukaryota</taxon>
        <taxon>Viridiplantae</taxon>
        <taxon>Streptophyta</taxon>
        <taxon>Embryophyta</taxon>
        <taxon>Tracheophyta</taxon>
        <taxon>Spermatophyta</taxon>
        <taxon>Magnoliopsida</taxon>
        <taxon>eudicotyledons</taxon>
        <taxon>Gunneridae</taxon>
        <taxon>Pentapetalae</taxon>
        <taxon>rosids</taxon>
        <taxon>fabids</taxon>
        <taxon>Fabales</taxon>
        <taxon>Fabaceae</taxon>
        <taxon>Papilionoideae</taxon>
        <taxon>50 kb inversion clade</taxon>
        <taxon>NPAAA clade</taxon>
        <taxon>indigoferoid/millettioid clade</taxon>
        <taxon>Phaseoleae</taxon>
        <taxon>Sphenostylis</taxon>
    </lineage>
</organism>
<proteinExistence type="predicted"/>
<dbReference type="AlphaFoldDB" id="A0AA86VE63"/>
<dbReference type="EMBL" id="OY731400">
    <property type="protein sequence ID" value="CAJ1936695.1"/>
    <property type="molecule type" value="Genomic_DNA"/>
</dbReference>
<evidence type="ECO:0000313" key="1">
    <source>
        <dbReference type="EMBL" id="CAJ1936695.1"/>
    </source>
</evidence>
<dbReference type="Gramene" id="rna-AYBTSS11_LOCUS7611">
    <property type="protein sequence ID" value="CAJ1936695.1"/>
    <property type="gene ID" value="gene-AYBTSS11_LOCUS7611"/>
</dbReference>
<accession>A0AA86VE63</accession>
<reference evidence="1" key="1">
    <citation type="submission" date="2023-10" db="EMBL/GenBank/DDBJ databases">
        <authorList>
            <person name="Domelevo Entfellner J.-B."/>
        </authorList>
    </citation>
    <scope>NUCLEOTIDE SEQUENCE</scope>
</reference>
<sequence length="83" mass="9373">MKTEAFKAPLLRHHNASAYGYNFLLLKCMYREAAQPAIVGNANCAPILDRLDAITLPKTRALIYTCQIKVLSMALYTRYCNYG</sequence>
<evidence type="ECO:0000313" key="2">
    <source>
        <dbReference type="Proteomes" id="UP001189624"/>
    </source>
</evidence>
<name>A0AA86VE63_9FABA</name>
<keyword evidence="2" id="KW-1185">Reference proteome</keyword>
<gene>
    <name evidence="1" type="ORF">AYBTSS11_LOCUS7611</name>
</gene>
<dbReference type="Proteomes" id="UP001189624">
    <property type="component" value="Chromosome 3"/>
</dbReference>